<dbReference type="InterPro" id="IPR029058">
    <property type="entry name" value="AB_hydrolase_fold"/>
</dbReference>
<evidence type="ECO:0000256" key="1">
    <source>
        <dbReference type="ARBA" id="ARBA00038097"/>
    </source>
</evidence>
<keyword evidence="3" id="KW-0378">Hydrolase</keyword>
<dbReference type="GO" id="GO:0004623">
    <property type="term" value="F:phospholipase A2 activity"/>
    <property type="evidence" value="ECO:0007669"/>
    <property type="project" value="TreeGrafter"/>
</dbReference>
<name>A0A0B0P2P3_GOSAR</name>
<dbReference type="PANTHER" id="PTHR42886">
    <property type="entry name" value="RE40534P-RELATED"/>
    <property type="match status" value="1"/>
</dbReference>
<dbReference type="Pfam" id="PF00561">
    <property type="entry name" value="Abhydrolase_1"/>
    <property type="match status" value="1"/>
</dbReference>
<reference evidence="4" key="1">
    <citation type="submission" date="2014-09" db="EMBL/GenBank/DDBJ databases">
        <authorList>
            <person name="Mudge J."/>
            <person name="Ramaraj T."/>
            <person name="Lindquist I.E."/>
            <person name="Bharti A.K."/>
            <person name="Sundararajan A."/>
            <person name="Cameron C.T."/>
            <person name="Woodward J.E."/>
            <person name="May G.D."/>
            <person name="Brubaker C."/>
            <person name="Broadhvest J."/>
            <person name="Wilkins T.A."/>
        </authorList>
    </citation>
    <scope>NUCLEOTIDE SEQUENCE</scope>
    <source>
        <strain evidence="4">cv. AKA8401</strain>
    </source>
</reference>
<keyword evidence="4" id="KW-1185">Reference proteome</keyword>
<dbReference type="GO" id="GO:0055088">
    <property type="term" value="P:lipid homeostasis"/>
    <property type="evidence" value="ECO:0007669"/>
    <property type="project" value="TreeGrafter"/>
</dbReference>
<dbReference type="AlphaFoldDB" id="A0A0B0P2P3"/>
<protein>
    <submittedName>
        <fullName evidence="3">Abhydrolase domain-containing 4</fullName>
    </submittedName>
</protein>
<dbReference type="InterPro" id="IPR000073">
    <property type="entry name" value="AB_hydrolase_1"/>
</dbReference>
<accession>A0A0B0P2P3</accession>
<organism evidence="3 4">
    <name type="scientific">Gossypium arboreum</name>
    <name type="common">Tree cotton</name>
    <name type="synonym">Gossypium nanking</name>
    <dbReference type="NCBI Taxonomy" id="29729"/>
    <lineage>
        <taxon>Eukaryota</taxon>
        <taxon>Viridiplantae</taxon>
        <taxon>Streptophyta</taxon>
        <taxon>Embryophyta</taxon>
        <taxon>Tracheophyta</taxon>
        <taxon>Spermatophyta</taxon>
        <taxon>Magnoliopsida</taxon>
        <taxon>eudicotyledons</taxon>
        <taxon>Gunneridae</taxon>
        <taxon>Pentapetalae</taxon>
        <taxon>rosids</taxon>
        <taxon>malvids</taxon>
        <taxon>Malvales</taxon>
        <taxon>Malvaceae</taxon>
        <taxon>Malvoideae</taxon>
        <taxon>Gossypium</taxon>
    </lineage>
</organism>
<comment type="similarity">
    <text evidence="1">Belongs to the peptidase S33 family. ABHD4/ABHD5 subfamily.</text>
</comment>
<feature type="domain" description="AB hydrolase-1" evidence="2">
    <location>
        <begin position="65"/>
        <end position="120"/>
    </location>
</feature>
<dbReference type="Gene3D" id="3.40.50.1820">
    <property type="entry name" value="alpha/beta hydrolase"/>
    <property type="match status" value="1"/>
</dbReference>
<dbReference type="PANTHER" id="PTHR42886:SF29">
    <property type="entry name" value="PUMMELIG, ISOFORM A"/>
    <property type="match status" value="1"/>
</dbReference>
<evidence type="ECO:0000313" key="4">
    <source>
        <dbReference type="Proteomes" id="UP000032142"/>
    </source>
</evidence>
<gene>
    <name evidence="3" type="ORF">F383_05450</name>
</gene>
<dbReference type="SUPFAM" id="SSF53474">
    <property type="entry name" value="alpha/beta-Hydrolases"/>
    <property type="match status" value="1"/>
</dbReference>
<evidence type="ECO:0000259" key="2">
    <source>
        <dbReference type="Pfam" id="PF00561"/>
    </source>
</evidence>
<evidence type="ECO:0000313" key="3">
    <source>
        <dbReference type="EMBL" id="KHG17641.1"/>
    </source>
</evidence>
<dbReference type="GO" id="GO:0006654">
    <property type="term" value="P:phosphatidic acid biosynthetic process"/>
    <property type="evidence" value="ECO:0007669"/>
    <property type="project" value="TreeGrafter"/>
</dbReference>
<proteinExistence type="inferred from homology"/>
<dbReference type="GO" id="GO:0042171">
    <property type="term" value="F:lysophosphatidic acid acyltransferase activity"/>
    <property type="evidence" value="ECO:0007669"/>
    <property type="project" value="TreeGrafter"/>
</dbReference>
<sequence>MPILKINDDCIQAQILMAVRSPLDSDIYRPHLASEKRLLFLVNWGGSSRPNLHAKALKERSRVKNISNLIVLGHSFGGYIASKYALKHPKHVQHLILVGPAGFSSESDSSIEWLTCLRETWKRAILNPYNHKSRGFGPWGPKIVHKYTATRFDPRDSAEFVLAEKQNKLLTDYAYHISAAKASGELASEWKVPTTFIYWTEDWMNYQGAQDTTKGGHFVFLETTEGFHSAV</sequence>
<dbReference type="EMBL" id="KN408725">
    <property type="protein sequence ID" value="KHG17641.1"/>
    <property type="molecule type" value="Genomic_DNA"/>
</dbReference>
<dbReference type="Proteomes" id="UP000032142">
    <property type="component" value="Unassembled WGS sequence"/>
</dbReference>